<organism evidence="10 11">
    <name type="scientific">Hydra vulgaris</name>
    <name type="common">Hydra</name>
    <name type="synonym">Hydra attenuata</name>
    <dbReference type="NCBI Taxonomy" id="6087"/>
    <lineage>
        <taxon>Eukaryota</taxon>
        <taxon>Metazoa</taxon>
        <taxon>Cnidaria</taxon>
        <taxon>Hydrozoa</taxon>
        <taxon>Hydroidolina</taxon>
        <taxon>Anthoathecata</taxon>
        <taxon>Aplanulata</taxon>
        <taxon>Hydridae</taxon>
        <taxon>Hydra</taxon>
    </lineage>
</organism>
<dbReference type="PANTHER" id="PTHR46512">
    <property type="entry name" value="PEPTIDYLPROLYL ISOMERASE"/>
    <property type="match status" value="1"/>
</dbReference>
<evidence type="ECO:0000256" key="2">
    <source>
        <dbReference type="ARBA" id="ARBA00013194"/>
    </source>
</evidence>
<dbReference type="PROSITE" id="PS50005">
    <property type="entry name" value="TPR"/>
    <property type="match status" value="1"/>
</dbReference>
<evidence type="ECO:0000256" key="3">
    <source>
        <dbReference type="ARBA" id="ARBA00022737"/>
    </source>
</evidence>
<evidence type="ECO:0000256" key="8">
    <source>
        <dbReference type="PROSITE-ProRule" id="PRU00339"/>
    </source>
</evidence>
<evidence type="ECO:0000256" key="4">
    <source>
        <dbReference type="ARBA" id="ARBA00022803"/>
    </source>
</evidence>
<evidence type="ECO:0000256" key="6">
    <source>
        <dbReference type="ARBA" id="ARBA00023235"/>
    </source>
</evidence>
<comment type="catalytic activity">
    <reaction evidence="1 7">
        <text>[protein]-peptidylproline (omega=180) = [protein]-peptidylproline (omega=0)</text>
        <dbReference type="Rhea" id="RHEA:16237"/>
        <dbReference type="Rhea" id="RHEA-COMP:10747"/>
        <dbReference type="Rhea" id="RHEA-COMP:10748"/>
        <dbReference type="ChEBI" id="CHEBI:83833"/>
        <dbReference type="ChEBI" id="CHEBI:83834"/>
        <dbReference type="EC" id="5.2.1.8"/>
    </reaction>
</comment>
<gene>
    <name evidence="11" type="primary">LOC100197691</name>
</gene>
<dbReference type="RefSeq" id="XP_065672917.1">
    <property type="nucleotide sequence ID" value="XM_065816845.1"/>
</dbReference>
<accession>A0ABM4DES5</accession>
<dbReference type="Pfam" id="PF00254">
    <property type="entry name" value="FKBP_C"/>
    <property type="match status" value="2"/>
</dbReference>
<evidence type="ECO:0000313" key="11">
    <source>
        <dbReference type="RefSeq" id="XP_065672917.1"/>
    </source>
</evidence>
<evidence type="ECO:0000259" key="9">
    <source>
        <dbReference type="PROSITE" id="PS50059"/>
    </source>
</evidence>
<dbReference type="Gene3D" id="1.25.40.10">
    <property type="entry name" value="Tetratricopeptide repeat domain"/>
    <property type="match status" value="1"/>
</dbReference>
<feature type="domain" description="PPIase FKBP-type" evidence="9">
    <location>
        <begin position="154"/>
        <end position="228"/>
    </location>
</feature>
<keyword evidence="10" id="KW-1185">Reference proteome</keyword>
<dbReference type="SMART" id="SM00028">
    <property type="entry name" value="TPR"/>
    <property type="match status" value="2"/>
</dbReference>
<sequence>MIESTDNSQLFEDITPKKDGGVLKKIIKCGEGEEKPFEGCKAYVHYVGKLSNGEVFDSSRDKGEVFSFIVGRNSVIKGWDMCMPTMLKNEICEVKISPDYGYGKEGIPPRIPENSTLFFEIELLAFDDENVTNDGGVRKRIIKVGDSSNKPNIDSSVKIHIRGSYQGNLFDERDVEFIIGEGYQHNIVDGVEKAICKMKRFEKSKVFVRSEYAYKDIGNEEFDIPPNADEIEYEICLFKFERAKEIYEMEYPERIERSKMLKESAAKCFQVAEYEKANGFYERIIKMVSINEKDSQYNEGVPFLITANCNSALCHLKLKDFINAKKKCENVLKLDRNNVKAYFRLGEAMVGLNEFKNAVTSFEYALKLEPTNSAAKSQLANAKLLLKQQLEKEKKLYGNIFSKLNSD</sequence>
<evidence type="ECO:0000313" key="10">
    <source>
        <dbReference type="Proteomes" id="UP001652625"/>
    </source>
</evidence>
<dbReference type="InterPro" id="IPR050754">
    <property type="entry name" value="FKBP4/5/8-like"/>
</dbReference>
<dbReference type="SUPFAM" id="SSF48452">
    <property type="entry name" value="TPR-like"/>
    <property type="match status" value="1"/>
</dbReference>
<evidence type="ECO:0000256" key="7">
    <source>
        <dbReference type="PROSITE-ProRule" id="PRU00277"/>
    </source>
</evidence>
<reference evidence="11" key="1">
    <citation type="submission" date="2025-08" db="UniProtKB">
        <authorList>
            <consortium name="RefSeq"/>
        </authorList>
    </citation>
    <scope>IDENTIFICATION</scope>
</reference>
<dbReference type="PROSITE" id="PS50293">
    <property type="entry name" value="TPR_REGION"/>
    <property type="match status" value="1"/>
</dbReference>
<keyword evidence="6 7" id="KW-0413">Isomerase</keyword>
<dbReference type="PROSITE" id="PS50059">
    <property type="entry name" value="FKBP_PPIASE"/>
    <property type="match status" value="2"/>
</dbReference>
<evidence type="ECO:0000256" key="1">
    <source>
        <dbReference type="ARBA" id="ARBA00000971"/>
    </source>
</evidence>
<keyword evidence="4 8" id="KW-0802">TPR repeat</keyword>
<dbReference type="Pfam" id="PF13181">
    <property type="entry name" value="TPR_8"/>
    <property type="match status" value="1"/>
</dbReference>
<dbReference type="SUPFAM" id="SSF54534">
    <property type="entry name" value="FKBP-like"/>
    <property type="match status" value="2"/>
</dbReference>
<keyword evidence="3" id="KW-0677">Repeat</keyword>
<dbReference type="Proteomes" id="UP001652625">
    <property type="component" value="Chromosome 13"/>
</dbReference>
<dbReference type="InterPro" id="IPR011990">
    <property type="entry name" value="TPR-like_helical_dom_sf"/>
</dbReference>
<keyword evidence="5 7" id="KW-0697">Rotamase</keyword>
<evidence type="ECO:0000256" key="5">
    <source>
        <dbReference type="ARBA" id="ARBA00023110"/>
    </source>
</evidence>
<dbReference type="Gene3D" id="3.10.50.40">
    <property type="match status" value="2"/>
</dbReference>
<dbReference type="PANTHER" id="PTHR46512:SF9">
    <property type="entry name" value="PEPTIDYLPROLYL ISOMERASE"/>
    <property type="match status" value="1"/>
</dbReference>
<protein>
    <recommendedName>
        <fullName evidence="2 7">peptidylprolyl isomerase</fullName>
        <ecNumber evidence="2 7">5.2.1.8</ecNumber>
    </recommendedName>
</protein>
<dbReference type="InterPro" id="IPR019734">
    <property type="entry name" value="TPR_rpt"/>
</dbReference>
<feature type="repeat" description="TPR" evidence="8">
    <location>
        <begin position="339"/>
        <end position="372"/>
    </location>
</feature>
<dbReference type="InterPro" id="IPR001179">
    <property type="entry name" value="PPIase_FKBP_dom"/>
</dbReference>
<name>A0ABM4DES5_HYDVU</name>
<dbReference type="GeneID" id="100197691"/>
<dbReference type="InterPro" id="IPR046357">
    <property type="entry name" value="PPIase_dom_sf"/>
</dbReference>
<dbReference type="GO" id="GO:0016853">
    <property type="term" value="F:isomerase activity"/>
    <property type="evidence" value="ECO:0007669"/>
    <property type="project" value="UniProtKB-KW"/>
</dbReference>
<proteinExistence type="predicted"/>
<feature type="domain" description="PPIase FKBP-type" evidence="9">
    <location>
        <begin position="39"/>
        <end position="127"/>
    </location>
</feature>
<dbReference type="EC" id="5.2.1.8" evidence="2 7"/>